<reference evidence="3" key="2">
    <citation type="submission" date="2021-03" db="UniProtKB">
        <authorList>
            <consortium name="Ensembl"/>
        </authorList>
    </citation>
    <scope>IDENTIFICATION</scope>
</reference>
<feature type="compositionally biased region" description="Basic residues" evidence="1">
    <location>
        <begin position="644"/>
        <end position="653"/>
    </location>
</feature>
<feature type="compositionally biased region" description="Polar residues" evidence="1">
    <location>
        <begin position="213"/>
        <end position="222"/>
    </location>
</feature>
<proteinExistence type="predicted"/>
<dbReference type="Pfam" id="PF14977">
    <property type="entry name" value="FAM194"/>
    <property type="match status" value="1"/>
</dbReference>
<evidence type="ECO:0000259" key="2">
    <source>
        <dbReference type="Pfam" id="PF14977"/>
    </source>
</evidence>
<reference evidence="3" key="1">
    <citation type="journal article" date="2010" name="Science">
        <title>The genome of the Western clawed frog Xenopus tropicalis.</title>
        <authorList>
            <person name="Hellsten U."/>
            <person name="Harland R.M."/>
            <person name="Gilchrist M.J."/>
            <person name="Hendrix D."/>
            <person name="Jurka J."/>
            <person name="Kapitonov V."/>
            <person name="Ovcharenko I."/>
            <person name="Putnam N.H."/>
            <person name="Shu S."/>
            <person name="Taher L."/>
            <person name="Blitz I.L."/>
            <person name="Blumberg B."/>
            <person name="Dichmann D.S."/>
            <person name="Dubchak I."/>
            <person name="Amaya E."/>
            <person name="Detter J.C."/>
            <person name="Fletcher R."/>
            <person name="Gerhard D.S."/>
            <person name="Goodstein D."/>
            <person name="Graves T."/>
            <person name="Grigoriev I.V."/>
            <person name="Grimwood J."/>
            <person name="Kawashima T."/>
            <person name="Lindquist E."/>
            <person name="Lucas S.M."/>
            <person name="Mead P.E."/>
            <person name="Mitros T."/>
            <person name="Ogino H."/>
            <person name="Ohta Y."/>
            <person name="Poliakov A.V."/>
            <person name="Pollet N."/>
            <person name="Robert J."/>
            <person name="Salamov A."/>
            <person name="Sater A.K."/>
            <person name="Schmutz J."/>
            <person name="Terry A."/>
            <person name="Vize P.D."/>
            <person name="Warren W.C."/>
            <person name="Wells D."/>
            <person name="Wills A."/>
            <person name="Wilson R.K."/>
            <person name="Zimmerman L.B."/>
            <person name="Zorn A.M."/>
            <person name="Grainger R."/>
            <person name="Grammer T."/>
            <person name="Khokha M.K."/>
            <person name="Richardson P.M."/>
            <person name="Rokhsar D.S."/>
        </authorList>
    </citation>
    <scope>NUCLEOTIDE SEQUENCE [LARGE SCALE GENOMIC DNA]</scope>
    <source>
        <strain evidence="3">Nigerian</strain>
    </source>
</reference>
<dbReference type="PANTHER" id="PTHR23093:SF22">
    <property type="entry name" value="GLUTAMATE-RICH PROTEIN 6B"/>
    <property type="match status" value="1"/>
</dbReference>
<accession>A0A803KDE9</accession>
<feature type="domain" description="FAM194 C-terminal" evidence="2">
    <location>
        <begin position="420"/>
        <end position="606"/>
    </location>
</feature>
<evidence type="ECO:0000256" key="1">
    <source>
        <dbReference type="SAM" id="MobiDB-lite"/>
    </source>
</evidence>
<evidence type="ECO:0000313" key="3">
    <source>
        <dbReference type="Ensembl" id="ENSXETP00000118430"/>
    </source>
</evidence>
<feature type="region of interest" description="Disordered" evidence="1">
    <location>
        <begin position="631"/>
        <end position="653"/>
    </location>
</feature>
<organism evidence="3">
    <name type="scientific">Xenopus tropicalis</name>
    <name type="common">Western clawed frog</name>
    <name type="synonym">Silurana tropicalis</name>
    <dbReference type="NCBI Taxonomy" id="8364"/>
    <lineage>
        <taxon>Eukaryota</taxon>
        <taxon>Metazoa</taxon>
        <taxon>Chordata</taxon>
        <taxon>Craniata</taxon>
        <taxon>Vertebrata</taxon>
        <taxon>Euteleostomi</taxon>
        <taxon>Amphibia</taxon>
        <taxon>Batrachia</taxon>
        <taxon>Anura</taxon>
        <taxon>Pipoidea</taxon>
        <taxon>Pipidae</taxon>
        <taxon>Xenopodinae</taxon>
        <taxon>Xenopus</taxon>
        <taxon>Silurana</taxon>
    </lineage>
</organism>
<dbReference type="Ensembl" id="ENSXETT00000112362">
    <property type="protein sequence ID" value="ENSXETP00000118430"/>
    <property type="gene ID" value="ENSXETG00000036871"/>
</dbReference>
<protein>
    <submittedName>
        <fullName evidence="3">Siah E3 ubiquitin protein ligase family member 3</fullName>
    </submittedName>
</protein>
<dbReference type="AlphaFoldDB" id="A0A803KDE9"/>
<dbReference type="InParanoid" id="A0A803KDE9"/>
<dbReference type="PANTHER" id="PTHR23093">
    <property type="entry name" value="SIMILAR TO CHROMOSOME 3 OPEN READING FRAME 20"/>
    <property type="match status" value="1"/>
</dbReference>
<dbReference type="InterPro" id="IPR029281">
    <property type="entry name" value="FAM194_C"/>
</dbReference>
<sequence length="653" mass="74473">MLRILFLTDSLGITKVDKENTEGDYLFEDMADHASDGMAPTSPNHQEALHLTVENVTKLELEYQSVEGFLSQRDDAEKYIMVSQWLSQDREKSTAAALSPEAIPVHSVENQKSNVQMRVQMEIIPHMEEYKSKAQDSKINVSTNYSAVKKERIDRSAADVKEYAVHKKRLMAKSVKTQTDWSWHTMPSLSFSKNESSETEDNDAVITAKETRQSVSENTSEIKSLDSECEGQLGESELPLDDKEDILKESEDQALCAFCHKAEKALPGVEQLASEPVDTLFCCPKFQELFQHLISEIIESQSSEETDEAANMNLFTSIKADEKAAQKLREKLQNEDLEDYISSVARHLSQFGSLFATETISFTLTSEDNDILKYIQTDDQYSYSPDDFDAKIAFTSIPMVCNDRYKKCCEIASNLDLTAEKCIIQFPDGTGQIFYPSGNTGILMTSCSPAQYTFIILEDAQPKPQIQAVFTSNGHAVCYHQNGVIWTLLDPFGGSYFNENGTRQKDWSWWDFSRHVHAPPFQPITMSLNANIEIRVINQENIYLTFSSKDKRVTFNVGSKLMVKDEQKIILRKQKIREEEKCLYLIRQKIYRLLRNISTLVRHLANHCGRKDFQDFITQLHKTFRYTRKLTGSNKNEQGIPQKGSKKCHQGNK</sequence>
<dbReference type="Bgee" id="ENSXETG00000036871">
    <property type="expression patterns" value="Expressed in brain and 3 other cell types or tissues"/>
</dbReference>
<dbReference type="GeneTree" id="ENSGT00940000153655"/>
<gene>
    <name evidence="3" type="primary">erich6b</name>
</gene>
<feature type="region of interest" description="Disordered" evidence="1">
    <location>
        <begin position="210"/>
        <end position="231"/>
    </location>
</feature>
<name>A0A803KDE9_XENTR</name>